<dbReference type="Gene3D" id="3.40.50.80">
    <property type="entry name" value="Nucleotide-binding domain of ferredoxin-NADP reductase (FNR) module"/>
    <property type="match status" value="1"/>
</dbReference>
<dbReference type="InterPro" id="IPR050415">
    <property type="entry name" value="MRET"/>
</dbReference>
<dbReference type="InterPro" id="IPR039261">
    <property type="entry name" value="FNR_nucleotide-bd"/>
</dbReference>
<dbReference type="InterPro" id="IPR017927">
    <property type="entry name" value="FAD-bd_FR_type"/>
</dbReference>
<dbReference type="Pfam" id="PF00175">
    <property type="entry name" value="NAD_binding_1"/>
    <property type="match status" value="1"/>
</dbReference>
<dbReference type="InterPro" id="IPR001709">
    <property type="entry name" value="Flavoprot_Pyr_Nucl_cyt_Rdtase"/>
</dbReference>
<dbReference type="PRINTS" id="PR00410">
    <property type="entry name" value="PHEHYDRXLASE"/>
</dbReference>
<dbReference type="Pfam" id="PF00970">
    <property type="entry name" value="FAD_binding_6"/>
    <property type="match status" value="1"/>
</dbReference>
<dbReference type="PIRSF" id="PIRSF006816">
    <property type="entry name" value="Cyc3_hyd_g"/>
    <property type="match status" value="1"/>
</dbReference>
<comment type="caution">
    <text evidence="2">The sequence shown here is derived from an EMBL/GenBank/DDBJ whole genome shotgun (WGS) entry which is preliminary data.</text>
</comment>
<dbReference type="GO" id="GO:0051537">
    <property type="term" value="F:2 iron, 2 sulfur cluster binding"/>
    <property type="evidence" value="ECO:0007669"/>
    <property type="project" value="InterPro"/>
</dbReference>
<dbReference type="InterPro" id="IPR008333">
    <property type="entry name" value="Cbr1-like_FAD-bd_dom"/>
</dbReference>
<dbReference type="PANTHER" id="PTHR47354:SF5">
    <property type="entry name" value="PROTEIN RFBI"/>
    <property type="match status" value="1"/>
</dbReference>
<dbReference type="PROSITE" id="PS51384">
    <property type="entry name" value="FAD_FR"/>
    <property type="match status" value="1"/>
</dbReference>
<evidence type="ECO:0000259" key="1">
    <source>
        <dbReference type="PROSITE" id="PS51384"/>
    </source>
</evidence>
<dbReference type="InterPro" id="IPR001433">
    <property type="entry name" value="OxRdtase_FAD/NAD-bd"/>
</dbReference>
<reference evidence="3" key="1">
    <citation type="journal article" date="2020" name="bioRxiv">
        <title>A rank-normalized archaeal taxonomy based on genome phylogeny resolves widespread incomplete and uneven classifications.</title>
        <authorList>
            <person name="Rinke C."/>
            <person name="Chuvochina M."/>
            <person name="Mussig A.J."/>
            <person name="Chaumeil P.-A."/>
            <person name="Waite D.W."/>
            <person name="Whitman W.B."/>
            <person name="Parks D.H."/>
            <person name="Hugenholtz P."/>
        </authorList>
    </citation>
    <scope>NUCLEOTIDE SEQUENCE [LARGE SCALE GENOMIC DNA]</scope>
</reference>
<dbReference type="InterPro" id="IPR012165">
    <property type="entry name" value="Cyt_c3_hydrogenase_gsu"/>
</dbReference>
<evidence type="ECO:0000313" key="3">
    <source>
        <dbReference type="Proteomes" id="UP000577419"/>
    </source>
</evidence>
<dbReference type="Gene3D" id="2.40.30.10">
    <property type="entry name" value="Translation factors"/>
    <property type="match status" value="1"/>
</dbReference>
<dbReference type="AlphaFoldDB" id="A0A7J4IWE7"/>
<sequence length="245" mass="27533">MPVQEFNARLLEMKDYTNEGELIVRVMKFSTEKAKDFSYKPGQFVMISVDNVMSPTDQTKLKQSAMSIASAPHEKGYIELCIKMHDKPGVSKYIKDKVKAGGEITVKGPFGVFGLVESQEQAVFVSTGTGIAPLMSMARHLVNAKFSKPVKFFYGCRRKENFLYGKELQQFAKSMKNFELNVICSRENFNGRQGHVQELLKGYKFKGNIGGTHAYVCGNPQAVEEIISALKETGLKAENIHKEQW</sequence>
<dbReference type="GO" id="GO:0006221">
    <property type="term" value="P:pyrimidine nucleotide biosynthetic process"/>
    <property type="evidence" value="ECO:0007669"/>
    <property type="project" value="InterPro"/>
</dbReference>
<accession>A0A7J4IWE7</accession>
<dbReference type="SUPFAM" id="SSF63380">
    <property type="entry name" value="Riboflavin synthase domain-like"/>
    <property type="match status" value="1"/>
</dbReference>
<dbReference type="GO" id="GO:0050660">
    <property type="term" value="F:flavin adenine dinucleotide binding"/>
    <property type="evidence" value="ECO:0007669"/>
    <property type="project" value="InterPro"/>
</dbReference>
<dbReference type="SUPFAM" id="SSF52343">
    <property type="entry name" value="Ferredoxin reductase-like, C-terminal NADP-linked domain"/>
    <property type="match status" value="1"/>
</dbReference>
<dbReference type="InterPro" id="IPR017938">
    <property type="entry name" value="Riboflavin_synthase-like_b-brl"/>
</dbReference>
<dbReference type="Proteomes" id="UP000577419">
    <property type="component" value="Unassembled WGS sequence"/>
</dbReference>
<dbReference type="PANTHER" id="PTHR47354">
    <property type="entry name" value="NADH OXIDOREDUCTASE HCR"/>
    <property type="match status" value="1"/>
</dbReference>
<dbReference type="PRINTS" id="PR00371">
    <property type="entry name" value="FPNCR"/>
</dbReference>
<dbReference type="CDD" id="cd00322">
    <property type="entry name" value="FNR_like"/>
    <property type="match status" value="1"/>
</dbReference>
<evidence type="ECO:0000313" key="2">
    <source>
        <dbReference type="EMBL" id="HIH08599.1"/>
    </source>
</evidence>
<proteinExistence type="predicted"/>
<gene>
    <name evidence="2" type="ORF">HA237_04480</name>
</gene>
<organism evidence="2 3">
    <name type="scientific">Candidatus Iainarchaeum sp</name>
    <dbReference type="NCBI Taxonomy" id="3101447"/>
    <lineage>
        <taxon>Archaea</taxon>
        <taxon>Candidatus Iainarchaeota</taxon>
        <taxon>Candidatus Iainarchaeia</taxon>
        <taxon>Candidatus Iainarchaeales</taxon>
        <taxon>Candidatus Iainarchaeaceae</taxon>
        <taxon>Candidatus Iainarchaeum</taxon>
    </lineage>
</organism>
<name>A0A7J4IWE7_9ARCH</name>
<dbReference type="GO" id="GO:0016491">
    <property type="term" value="F:oxidoreductase activity"/>
    <property type="evidence" value="ECO:0007669"/>
    <property type="project" value="InterPro"/>
</dbReference>
<dbReference type="EMBL" id="DUFG01000021">
    <property type="protein sequence ID" value="HIH08599.1"/>
    <property type="molecule type" value="Genomic_DNA"/>
</dbReference>
<feature type="domain" description="FAD-binding FR-type" evidence="1">
    <location>
        <begin position="3"/>
        <end position="116"/>
    </location>
</feature>
<protein>
    <submittedName>
        <fullName evidence="2">FAD-dependent oxidoreductase</fullName>
    </submittedName>
</protein>